<gene>
    <name evidence="10" type="ORF">B4U80_11122</name>
</gene>
<evidence type="ECO:0000256" key="3">
    <source>
        <dbReference type="ARBA" id="ARBA00022448"/>
    </source>
</evidence>
<dbReference type="InterPro" id="IPR005829">
    <property type="entry name" value="Sugar_transporter_CS"/>
</dbReference>
<dbReference type="STRING" id="299467.A0A443SAC0"/>
<comment type="subcellular location">
    <subcellularLocation>
        <location evidence="1">Membrane</location>
        <topology evidence="1">Multi-pass membrane protein</topology>
    </subcellularLocation>
</comment>
<organism evidence="10 11">
    <name type="scientific">Leptotrombidium deliense</name>
    <dbReference type="NCBI Taxonomy" id="299467"/>
    <lineage>
        <taxon>Eukaryota</taxon>
        <taxon>Metazoa</taxon>
        <taxon>Ecdysozoa</taxon>
        <taxon>Arthropoda</taxon>
        <taxon>Chelicerata</taxon>
        <taxon>Arachnida</taxon>
        <taxon>Acari</taxon>
        <taxon>Acariformes</taxon>
        <taxon>Trombidiformes</taxon>
        <taxon>Prostigmata</taxon>
        <taxon>Anystina</taxon>
        <taxon>Parasitengona</taxon>
        <taxon>Trombiculoidea</taxon>
        <taxon>Trombiculidae</taxon>
        <taxon>Leptotrombidium</taxon>
    </lineage>
</organism>
<dbReference type="AlphaFoldDB" id="A0A443SAC0"/>
<sequence length="550" mass="61398">MFVEGAPKLNFQFENEETSKAKGWFLILVTVISTIGAFLFGYDTGIVSGAMIFISGAFKLDNFWHELIVSITVFFAWVFSLLAGYLSDKIGRKKVILISSFILIIGSIVLGFASTKYHLLLGRMIVGAGIGLASMIVPIYNAEIAPQAIRGRIVGLSQNFICMGQFSAAVTAGALSYNENNGWRYMLGIAAIPAFIQFIGFFALPETPRYLLKKNKDKKAFEVLRKTQPNCFSVAKEFQDIKNTCIEQANHSENTFKVLCRILKTKSVRKALLVGCALQIFQQIIGINTVMYYTATIIEVSGVINKSTAIWYSALVAFVPFLCNFGSFYFIEKVGRRKTCLFSLAGVILSLIMIGVGFHLIQVNSPKIKYDVQERENNCTKFYTCPKCTAVTECGFCYERKDEYLIGSCLPVNPNLNFTSLHGKCMNTTPENVKFFKQSCADVESSSYSYIVIAGLMSYLVCFSFGMGPVPWIMNTEIYPLWARSVCNAIATSMNWLFNLTISMTFLTLAELITKQATFYLYAFFGCIGLIIFYKVLPETKGTSLEQSVF</sequence>
<dbReference type="Pfam" id="PF00083">
    <property type="entry name" value="Sugar_tr"/>
    <property type="match status" value="2"/>
</dbReference>
<dbReference type="InterPro" id="IPR003663">
    <property type="entry name" value="Sugar/inositol_transpt"/>
</dbReference>
<keyword evidence="6 8" id="KW-0472">Membrane</keyword>
<evidence type="ECO:0000259" key="9">
    <source>
        <dbReference type="PROSITE" id="PS50850"/>
    </source>
</evidence>
<feature type="transmembrane region" description="Helical" evidence="8">
    <location>
        <begin position="95"/>
        <end position="114"/>
    </location>
</feature>
<evidence type="ECO:0000256" key="5">
    <source>
        <dbReference type="ARBA" id="ARBA00022989"/>
    </source>
</evidence>
<feature type="transmembrane region" description="Helical" evidence="8">
    <location>
        <begin position="310"/>
        <end position="331"/>
    </location>
</feature>
<dbReference type="InterPro" id="IPR020846">
    <property type="entry name" value="MFS_dom"/>
</dbReference>
<evidence type="ECO:0000313" key="11">
    <source>
        <dbReference type="Proteomes" id="UP000288716"/>
    </source>
</evidence>
<accession>A0A443SAC0</accession>
<keyword evidence="3 7" id="KW-0813">Transport</keyword>
<evidence type="ECO:0000256" key="8">
    <source>
        <dbReference type="SAM" id="Phobius"/>
    </source>
</evidence>
<dbReference type="Gene3D" id="1.20.1250.20">
    <property type="entry name" value="MFS general substrate transporter like domains"/>
    <property type="match status" value="2"/>
</dbReference>
<feature type="transmembrane region" description="Helical" evidence="8">
    <location>
        <begin position="120"/>
        <end position="141"/>
    </location>
</feature>
<proteinExistence type="inferred from homology"/>
<keyword evidence="5 8" id="KW-1133">Transmembrane helix</keyword>
<reference evidence="10 11" key="1">
    <citation type="journal article" date="2018" name="Gigascience">
        <title>Genomes of trombidid mites reveal novel predicted allergens and laterally-transferred genes associated with secondary metabolism.</title>
        <authorList>
            <person name="Dong X."/>
            <person name="Chaisiri K."/>
            <person name="Xia D."/>
            <person name="Armstrong S.D."/>
            <person name="Fang Y."/>
            <person name="Donnelly M.J."/>
            <person name="Kadowaki T."/>
            <person name="McGarry J.W."/>
            <person name="Darby A.C."/>
            <person name="Makepeace B.L."/>
        </authorList>
    </citation>
    <scope>NUCLEOTIDE SEQUENCE [LARGE SCALE GENOMIC DNA]</scope>
    <source>
        <strain evidence="10">UoL-UT</strain>
    </source>
</reference>
<dbReference type="EMBL" id="NCKV01004799">
    <property type="protein sequence ID" value="RWS24496.1"/>
    <property type="molecule type" value="Genomic_DNA"/>
</dbReference>
<evidence type="ECO:0000256" key="6">
    <source>
        <dbReference type="ARBA" id="ARBA00023136"/>
    </source>
</evidence>
<name>A0A443SAC0_9ACAR</name>
<evidence type="ECO:0000256" key="1">
    <source>
        <dbReference type="ARBA" id="ARBA00004141"/>
    </source>
</evidence>
<feature type="domain" description="Major facilitator superfamily (MFS) profile" evidence="9">
    <location>
        <begin position="29"/>
        <end position="541"/>
    </location>
</feature>
<dbReference type="Proteomes" id="UP000288716">
    <property type="component" value="Unassembled WGS sequence"/>
</dbReference>
<feature type="transmembrane region" description="Helical" evidence="8">
    <location>
        <begin position="448"/>
        <end position="474"/>
    </location>
</feature>
<dbReference type="InterPro" id="IPR050814">
    <property type="entry name" value="Myo-inositol_Transporter"/>
</dbReference>
<feature type="transmembrane region" description="Helical" evidence="8">
    <location>
        <begin position="340"/>
        <end position="361"/>
    </location>
</feature>
<dbReference type="PANTHER" id="PTHR48020">
    <property type="entry name" value="PROTON MYO-INOSITOL COTRANSPORTER"/>
    <property type="match status" value="1"/>
</dbReference>
<comment type="similarity">
    <text evidence="2 7">Belongs to the major facilitator superfamily. Sugar transporter (TC 2.A.1.1) family.</text>
</comment>
<evidence type="ECO:0000313" key="10">
    <source>
        <dbReference type="EMBL" id="RWS24496.1"/>
    </source>
</evidence>
<evidence type="ECO:0000256" key="2">
    <source>
        <dbReference type="ARBA" id="ARBA00010992"/>
    </source>
</evidence>
<dbReference type="PRINTS" id="PR00171">
    <property type="entry name" value="SUGRTRNSPORT"/>
</dbReference>
<feature type="transmembrane region" description="Helical" evidence="8">
    <location>
        <begin position="62"/>
        <end position="83"/>
    </location>
</feature>
<keyword evidence="4 8" id="KW-0812">Transmembrane</keyword>
<feature type="transmembrane region" description="Helical" evidence="8">
    <location>
        <begin position="183"/>
        <end position="204"/>
    </location>
</feature>
<dbReference type="GO" id="GO:0016324">
    <property type="term" value="C:apical plasma membrane"/>
    <property type="evidence" value="ECO:0007669"/>
    <property type="project" value="TreeGrafter"/>
</dbReference>
<dbReference type="SUPFAM" id="SSF103473">
    <property type="entry name" value="MFS general substrate transporter"/>
    <property type="match status" value="1"/>
</dbReference>
<feature type="non-terminal residue" evidence="10">
    <location>
        <position position="550"/>
    </location>
</feature>
<dbReference type="OrthoDB" id="4142200at2759"/>
<feature type="transmembrane region" description="Helical" evidence="8">
    <location>
        <begin position="153"/>
        <end position="177"/>
    </location>
</feature>
<dbReference type="VEuPathDB" id="VectorBase:LDEU007544"/>
<keyword evidence="11" id="KW-1185">Reference proteome</keyword>
<feature type="transmembrane region" description="Helical" evidence="8">
    <location>
        <begin position="21"/>
        <end position="42"/>
    </location>
</feature>
<dbReference type="PROSITE" id="PS00216">
    <property type="entry name" value="SUGAR_TRANSPORT_1"/>
    <property type="match status" value="2"/>
</dbReference>
<evidence type="ECO:0000256" key="4">
    <source>
        <dbReference type="ARBA" id="ARBA00022692"/>
    </source>
</evidence>
<evidence type="ECO:0000256" key="7">
    <source>
        <dbReference type="RuleBase" id="RU003346"/>
    </source>
</evidence>
<feature type="transmembrane region" description="Helical" evidence="8">
    <location>
        <begin position="486"/>
        <end position="507"/>
    </location>
</feature>
<dbReference type="InterPro" id="IPR036259">
    <property type="entry name" value="MFS_trans_sf"/>
</dbReference>
<feature type="transmembrane region" description="Helical" evidence="8">
    <location>
        <begin position="271"/>
        <end position="298"/>
    </location>
</feature>
<dbReference type="PROSITE" id="PS00217">
    <property type="entry name" value="SUGAR_TRANSPORT_2"/>
    <property type="match status" value="1"/>
</dbReference>
<dbReference type="GO" id="GO:0005366">
    <property type="term" value="F:myo-inositol:proton symporter activity"/>
    <property type="evidence" value="ECO:0007669"/>
    <property type="project" value="TreeGrafter"/>
</dbReference>
<protein>
    <submittedName>
        <fullName evidence="10">Proton myo-inositol cotransporter-like isoform X1</fullName>
    </submittedName>
</protein>
<feature type="transmembrane region" description="Helical" evidence="8">
    <location>
        <begin position="519"/>
        <end position="537"/>
    </location>
</feature>
<dbReference type="InterPro" id="IPR005828">
    <property type="entry name" value="MFS_sugar_transport-like"/>
</dbReference>
<dbReference type="NCBIfam" id="TIGR00879">
    <property type="entry name" value="SP"/>
    <property type="match status" value="1"/>
</dbReference>
<comment type="caution">
    <text evidence="10">The sequence shown here is derived from an EMBL/GenBank/DDBJ whole genome shotgun (WGS) entry which is preliminary data.</text>
</comment>
<dbReference type="PANTHER" id="PTHR48020:SF12">
    <property type="entry name" value="PROTON MYO-INOSITOL COTRANSPORTER"/>
    <property type="match status" value="1"/>
</dbReference>
<dbReference type="PROSITE" id="PS50850">
    <property type="entry name" value="MFS"/>
    <property type="match status" value="1"/>
</dbReference>